<dbReference type="Proteomes" id="UP000253834">
    <property type="component" value="Chromosome"/>
</dbReference>
<evidence type="ECO:0000313" key="1">
    <source>
        <dbReference type="EMBL" id="AXI27989.1"/>
    </source>
</evidence>
<accession>A0AA86LS68</accession>
<sequence length="135" mass="15763">MTNILVTFISENMMKKDLELPNDVVCVHLVEKLIEQMPSSNPLEANLYNVEFSLNKEEWQKVDNHYRLYEVGVWDGVYLRLVKNSRTLSAPRVSFVSAEEENTHAFAQEELGTHSLERIREEVKPKEENAWKVID</sequence>
<dbReference type="AlphaFoldDB" id="A0AA86LS68"/>
<dbReference type="RefSeq" id="WP_114894451.1">
    <property type="nucleotide sequence ID" value="NZ_CP022674.1"/>
</dbReference>
<organism evidence="1 2">
    <name type="scientific">Priestia megaterium</name>
    <name type="common">Bacillus megaterium</name>
    <dbReference type="NCBI Taxonomy" id="1404"/>
    <lineage>
        <taxon>Bacteria</taxon>
        <taxon>Bacillati</taxon>
        <taxon>Bacillota</taxon>
        <taxon>Bacilli</taxon>
        <taxon>Bacillales</taxon>
        <taxon>Bacillaceae</taxon>
        <taxon>Priestia</taxon>
    </lineage>
</organism>
<protein>
    <submittedName>
        <fullName evidence="1">Uncharacterized protein</fullName>
    </submittedName>
</protein>
<reference evidence="1 2" key="1">
    <citation type="submission" date="2017-07" db="EMBL/GenBank/DDBJ databases">
        <title>Isolation and development of strain Bacillus megaterium SR7 for enhanced growth and metabolite production under supercritical carbon dioxide.</title>
        <authorList>
            <person name="Freedman A.J.E."/>
            <person name="Peet K.C."/>
            <person name="Boock J.T."/>
            <person name="Penn K."/>
            <person name="Prather K.L.J."/>
            <person name="Thompson J.R."/>
        </authorList>
    </citation>
    <scope>NUCLEOTIDE SEQUENCE [LARGE SCALE GENOMIC DNA]</scope>
    <source>
        <strain evidence="1 2">SR7</strain>
    </source>
</reference>
<gene>
    <name evidence="1" type="ORF">CIB87_02785</name>
</gene>
<proteinExistence type="predicted"/>
<evidence type="ECO:0000313" key="2">
    <source>
        <dbReference type="Proteomes" id="UP000253834"/>
    </source>
</evidence>
<dbReference type="EMBL" id="CP022674">
    <property type="protein sequence ID" value="AXI27989.1"/>
    <property type="molecule type" value="Genomic_DNA"/>
</dbReference>
<name>A0AA86LS68_PRIMG</name>